<dbReference type="AlphaFoldDB" id="A0A1B6CQH6"/>
<evidence type="ECO:0008006" key="3">
    <source>
        <dbReference type="Google" id="ProtNLM"/>
    </source>
</evidence>
<organism evidence="2">
    <name type="scientific">Clastoptera arizonana</name>
    <name type="common">Arizona spittle bug</name>
    <dbReference type="NCBI Taxonomy" id="38151"/>
    <lineage>
        <taxon>Eukaryota</taxon>
        <taxon>Metazoa</taxon>
        <taxon>Ecdysozoa</taxon>
        <taxon>Arthropoda</taxon>
        <taxon>Hexapoda</taxon>
        <taxon>Insecta</taxon>
        <taxon>Pterygota</taxon>
        <taxon>Neoptera</taxon>
        <taxon>Paraneoptera</taxon>
        <taxon>Hemiptera</taxon>
        <taxon>Auchenorrhyncha</taxon>
        <taxon>Cercopoidea</taxon>
        <taxon>Clastopteridae</taxon>
        <taxon>Clastoptera</taxon>
    </lineage>
</organism>
<name>A0A1B6CQH6_9HEMI</name>
<dbReference type="InterPro" id="IPR031974">
    <property type="entry name" value="PDCD7"/>
</dbReference>
<accession>A0A1B6CQH6</accession>
<reference evidence="2" key="1">
    <citation type="submission" date="2015-12" db="EMBL/GenBank/DDBJ databases">
        <title>De novo transcriptome assembly of four potential Pierce s Disease insect vectors from Arizona vineyards.</title>
        <authorList>
            <person name="Tassone E.E."/>
        </authorList>
    </citation>
    <scope>NUCLEOTIDE SEQUENCE</scope>
</reference>
<evidence type="ECO:0000313" key="2">
    <source>
        <dbReference type="EMBL" id="JAS15737.1"/>
    </source>
</evidence>
<sequence length="431" mass="50652">MSYNPYTFRFPPPFNRLRNPESYTQPLYHGQNEGYRYSQTPTIPTSPLFSGRGLPPPRMFPSRYTPPQQLSFINNPRNQYSQQSTSFIQDNVFQSYSALNSDSLISSEDQIWIKAWLKKIGKLDVPQKKVQKKCLQIHEMKNLLSTIINITKELENASLTLNVMIKSVNDKEWDQKCSEVESKKKELSQLLQVLKMNSEEEIDIKKKIKKRNAKRNRLKRQRLRMKAERLSNEENRKKLHDQIDSWLDEMRENVERVQREENLKREADSVLWEVNQKKSDARKQINLLSALLKLREAKVTALKSSGKYVSESEVSTFNIIIDKLKSMWERQLDGYLKEEQGLKVMLSEDDKANDDIKYKHFLNEWEVVIFGKCNDTSGEPVDLEEFLEVRRTWDQYVTNEKSEFGSTIPFGWVLPSNPSDELWAKCLKNPK</sequence>
<dbReference type="PANTHER" id="PTHR48190">
    <property type="entry name" value="PROGRAMMED CELL DEATH PROTEIN 7"/>
    <property type="match status" value="1"/>
</dbReference>
<feature type="coiled-coil region" evidence="1">
    <location>
        <begin position="177"/>
        <end position="267"/>
    </location>
</feature>
<dbReference type="PANTHER" id="PTHR48190:SF2">
    <property type="entry name" value="PROGRAMMED CELL DEATH PROTEIN 7"/>
    <property type="match status" value="1"/>
</dbReference>
<gene>
    <name evidence="2" type="ORF">g.13962</name>
</gene>
<dbReference type="InterPro" id="IPR052831">
    <property type="entry name" value="Apoptosis_promoter"/>
</dbReference>
<evidence type="ECO:0000256" key="1">
    <source>
        <dbReference type="SAM" id="Coils"/>
    </source>
</evidence>
<dbReference type="GO" id="GO:0005689">
    <property type="term" value="C:U12-type spliceosomal complex"/>
    <property type="evidence" value="ECO:0007669"/>
    <property type="project" value="TreeGrafter"/>
</dbReference>
<dbReference type="EMBL" id="GEDC01021561">
    <property type="protein sequence ID" value="JAS15737.1"/>
    <property type="molecule type" value="Transcribed_RNA"/>
</dbReference>
<dbReference type="Pfam" id="PF16021">
    <property type="entry name" value="PDCD7"/>
    <property type="match status" value="1"/>
</dbReference>
<keyword evidence="1" id="KW-0175">Coiled coil</keyword>
<protein>
    <recommendedName>
        <fullName evidence="3">Programmed cell death protein 7</fullName>
    </recommendedName>
</protein>
<proteinExistence type="predicted"/>